<comment type="caution">
    <text evidence="2">The sequence shown here is derived from an EMBL/GenBank/DDBJ whole genome shotgun (WGS) entry which is preliminary data.</text>
</comment>
<dbReference type="Pfam" id="PF20700">
    <property type="entry name" value="Mutator"/>
    <property type="match status" value="1"/>
</dbReference>
<dbReference type="InterPro" id="IPR049012">
    <property type="entry name" value="Mutator_transp_dom"/>
</dbReference>
<gene>
    <name evidence="2" type="ORF">ElyMa_005719700</name>
</gene>
<sequence>MSYVGSWLTRGHKSLIGIGCVIDMVTGLVMDGHVCSLHCHICAKAGAFIQRERPHRYERWRREHIESEECTINFEGSSGMMQVKATEVLWSRCIQRHKHQYTTMVSDSGLKAHLRLLQLQPYGPNEEIQKEDCINHIRKRLGAALRNLVSDCSKRGVTLRG</sequence>
<dbReference type="AlphaFoldDB" id="A0AAV4FK35"/>
<organism evidence="2 3">
    <name type="scientific">Elysia marginata</name>
    <dbReference type="NCBI Taxonomy" id="1093978"/>
    <lineage>
        <taxon>Eukaryota</taxon>
        <taxon>Metazoa</taxon>
        <taxon>Spiralia</taxon>
        <taxon>Lophotrochozoa</taxon>
        <taxon>Mollusca</taxon>
        <taxon>Gastropoda</taxon>
        <taxon>Heterobranchia</taxon>
        <taxon>Euthyneura</taxon>
        <taxon>Panpulmonata</taxon>
        <taxon>Sacoglossa</taxon>
        <taxon>Placobranchoidea</taxon>
        <taxon>Plakobranchidae</taxon>
        <taxon>Elysia</taxon>
    </lineage>
</organism>
<evidence type="ECO:0000313" key="2">
    <source>
        <dbReference type="EMBL" id="GFR72993.1"/>
    </source>
</evidence>
<evidence type="ECO:0000313" key="3">
    <source>
        <dbReference type="Proteomes" id="UP000762676"/>
    </source>
</evidence>
<proteinExistence type="predicted"/>
<accession>A0AAV4FK35</accession>
<keyword evidence="3" id="KW-1185">Reference proteome</keyword>
<evidence type="ECO:0000259" key="1">
    <source>
        <dbReference type="Pfam" id="PF20700"/>
    </source>
</evidence>
<reference evidence="2 3" key="1">
    <citation type="journal article" date="2021" name="Elife">
        <title>Chloroplast acquisition without the gene transfer in kleptoplastic sea slugs, Plakobranchus ocellatus.</title>
        <authorList>
            <person name="Maeda T."/>
            <person name="Takahashi S."/>
            <person name="Yoshida T."/>
            <person name="Shimamura S."/>
            <person name="Takaki Y."/>
            <person name="Nagai Y."/>
            <person name="Toyoda A."/>
            <person name="Suzuki Y."/>
            <person name="Arimoto A."/>
            <person name="Ishii H."/>
            <person name="Satoh N."/>
            <person name="Nishiyama T."/>
            <person name="Hasebe M."/>
            <person name="Maruyama T."/>
            <person name="Minagawa J."/>
            <person name="Obokata J."/>
            <person name="Shigenobu S."/>
        </authorList>
    </citation>
    <scope>NUCLEOTIDE SEQUENCE [LARGE SCALE GENOMIC DNA]</scope>
</reference>
<protein>
    <recommendedName>
        <fullName evidence="1">Mutator-like transposase domain-containing protein</fullName>
    </recommendedName>
</protein>
<feature type="domain" description="Mutator-like transposase" evidence="1">
    <location>
        <begin position="5"/>
        <end position="150"/>
    </location>
</feature>
<name>A0AAV4FK35_9GAST</name>
<dbReference type="Proteomes" id="UP000762676">
    <property type="component" value="Unassembled WGS sequence"/>
</dbReference>
<dbReference type="EMBL" id="BMAT01011447">
    <property type="protein sequence ID" value="GFR72993.1"/>
    <property type="molecule type" value="Genomic_DNA"/>
</dbReference>